<dbReference type="PROSITE" id="PS50983">
    <property type="entry name" value="FE_B12_PBP"/>
    <property type="match status" value="1"/>
</dbReference>
<evidence type="ECO:0000259" key="1">
    <source>
        <dbReference type="PROSITE" id="PS50983"/>
    </source>
</evidence>
<dbReference type="Gene3D" id="3.40.50.1980">
    <property type="entry name" value="Nitrogenase molybdenum iron protein domain"/>
    <property type="match status" value="2"/>
</dbReference>
<dbReference type="Proteomes" id="UP000001137">
    <property type="component" value="Chromosome"/>
</dbReference>
<name>A8MDX6_CALMQ</name>
<feature type="domain" description="Fe/B12 periplasmic-binding" evidence="1">
    <location>
        <begin position="88"/>
        <end position="352"/>
    </location>
</feature>
<evidence type="ECO:0000313" key="3">
    <source>
        <dbReference type="Proteomes" id="UP000001137"/>
    </source>
</evidence>
<dbReference type="STRING" id="397948.Cmaq_1155"/>
<dbReference type="HOGENOM" id="CLU_056492_0_0_2"/>
<dbReference type="RefSeq" id="WP_012186201.1">
    <property type="nucleotide sequence ID" value="NC_009954.1"/>
</dbReference>
<proteinExistence type="predicted"/>
<dbReference type="InterPro" id="IPR050902">
    <property type="entry name" value="ABC_Transporter_SBP"/>
</dbReference>
<dbReference type="PANTHER" id="PTHR30535:SF34">
    <property type="entry name" value="MOLYBDATE-BINDING PROTEIN MOLA"/>
    <property type="match status" value="1"/>
</dbReference>
<dbReference type="InterPro" id="IPR002491">
    <property type="entry name" value="ABC_transptr_periplasmic_BD"/>
</dbReference>
<evidence type="ECO:0000313" key="2">
    <source>
        <dbReference type="EMBL" id="ABW01982.1"/>
    </source>
</evidence>
<dbReference type="OrthoDB" id="24039at2157"/>
<accession>A8MDX6</accession>
<dbReference type="Pfam" id="PF01497">
    <property type="entry name" value="Peripla_BP_2"/>
    <property type="match status" value="1"/>
</dbReference>
<gene>
    <name evidence="2" type="ordered locus">Cmaq_1155</name>
</gene>
<sequence length="380" mass="40109">MDYRLTALAVIVVLLAAAVGYLAYRVNQPVKPVTITLPVTSTVTVTSTSVATVVTTTSATLTTTATSTLTTTAVTTVTATVTPVQNMRIASLDPACSQIIFTLGLGNKVVLIDTYSEQLLSYFNVTIPSNATVLTSIWPTPSIEAVVNASPTVVCYDLGFYGTSTLASFSSIGLPLVIINGTADRTFQQIEMDVYSTAKALGVPERGLAVASWMNNIINGVRSRVTGLSEPTVVFMGWNNPIYAPSNLTFIGYEITIAGGLDVVNTTVPWPTITPSQLIVYNPDYIIASNFMGNCTATLEAIMQVPGINYTKAVKEGHVYVLGNLATSLVEEPGPLSVYGAEVIAAILHPEAFGLSNVPQCVSGEWVISNLKPTLPSQGG</sequence>
<dbReference type="EMBL" id="CP000852">
    <property type="protein sequence ID" value="ABW01982.1"/>
    <property type="molecule type" value="Genomic_DNA"/>
</dbReference>
<dbReference type="SUPFAM" id="SSF53807">
    <property type="entry name" value="Helical backbone' metal receptor"/>
    <property type="match status" value="1"/>
</dbReference>
<dbReference type="GeneID" id="5709805"/>
<dbReference type="PANTHER" id="PTHR30535">
    <property type="entry name" value="VITAMIN B12-BINDING PROTEIN"/>
    <property type="match status" value="1"/>
</dbReference>
<keyword evidence="3" id="KW-1185">Reference proteome</keyword>
<organism evidence="2 3">
    <name type="scientific">Caldivirga maquilingensis (strain ATCC 700844 / DSM 13496 / JCM 10307 / IC-167)</name>
    <dbReference type="NCBI Taxonomy" id="397948"/>
    <lineage>
        <taxon>Archaea</taxon>
        <taxon>Thermoproteota</taxon>
        <taxon>Thermoprotei</taxon>
        <taxon>Thermoproteales</taxon>
        <taxon>Thermoproteaceae</taxon>
        <taxon>Caldivirga</taxon>
    </lineage>
</organism>
<dbReference type="KEGG" id="cma:Cmaq_1155"/>
<protein>
    <submittedName>
        <fullName evidence="2">Periplasmic binding protein</fullName>
    </submittedName>
</protein>
<reference evidence="2 3" key="1">
    <citation type="submission" date="2007-10" db="EMBL/GenBank/DDBJ databases">
        <title>Complete sequence of Caldivirga maquilingensis IC-167.</title>
        <authorList>
            <consortium name="US DOE Joint Genome Institute"/>
            <person name="Copeland A."/>
            <person name="Lucas S."/>
            <person name="Lapidus A."/>
            <person name="Barry K."/>
            <person name="Glavina del Rio T."/>
            <person name="Dalin E."/>
            <person name="Tice H."/>
            <person name="Pitluck S."/>
            <person name="Saunders E."/>
            <person name="Brettin T."/>
            <person name="Bruce D."/>
            <person name="Detter J.C."/>
            <person name="Han C."/>
            <person name="Schmutz J."/>
            <person name="Larimer F."/>
            <person name="Land M."/>
            <person name="Hauser L."/>
            <person name="Kyrpides N."/>
            <person name="Ivanova N."/>
            <person name="Biddle J.F."/>
            <person name="Zhang Z."/>
            <person name="Fitz-Gibbon S.T."/>
            <person name="Lowe T.M."/>
            <person name="Saltikov C."/>
            <person name="House C.H."/>
            <person name="Richardson P."/>
        </authorList>
    </citation>
    <scope>NUCLEOTIDE SEQUENCE [LARGE SCALE GENOMIC DNA]</scope>
    <source>
        <strain evidence="3">ATCC 700844 / DSM 13496 / JCM 10307 / IC-167</strain>
    </source>
</reference>
<dbReference type="AlphaFoldDB" id="A8MDX6"/>
<dbReference type="eggNOG" id="arCOG04233">
    <property type="taxonomic scope" value="Archaea"/>
</dbReference>